<feature type="disulfide bond" evidence="12">
    <location>
        <begin position="357"/>
        <end position="372"/>
    </location>
</feature>
<dbReference type="InterPro" id="IPR023415">
    <property type="entry name" value="LDLR_class-A_CS"/>
</dbReference>
<dbReference type="GO" id="GO:0005041">
    <property type="term" value="F:low-density lipoprotein particle receptor activity"/>
    <property type="evidence" value="ECO:0007669"/>
    <property type="project" value="TreeGrafter"/>
</dbReference>
<dbReference type="PANTHER" id="PTHR24270">
    <property type="entry name" value="LOW-DENSITY LIPOPROTEIN RECEPTOR-RELATED"/>
    <property type="match status" value="1"/>
</dbReference>
<dbReference type="SUPFAM" id="SSF49854">
    <property type="entry name" value="Spermadhesin, CUB domain"/>
    <property type="match status" value="2"/>
</dbReference>
<feature type="disulfide bond" evidence="12">
    <location>
        <begin position="280"/>
        <end position="295"/>
    </location>
</feature>
<dbReference type="InterPro" id="IPR036055">
    <property type="entry name" value="LDL_receptor-like_sf"/>
</dbReference>
<dbReference type="AlphaFoldDB" id="A0A8C8RT97"/>
<evidence type="ECO:0000256" key="3">
    <source>
        <dbReference type="ARBA" id="ARBA00022583"/>
    </source>
</evidence>
<evidence type="ECO:0000256" key="7">
    <source>
        <dbReference type="ARBA" id="ARBA00023136"/>
    </source>
</evidence>
<dbReference type="Proteomes" id="UP000694393">
    <property type="component" value="Unplaced"/>
</dbReference>
<comment type="subcellular location">
    <subcellularLocation>
        <location evidence="10">Membrane</location>
        <location evidence="10">Coated pit</location>
    </subcellularLocation>
    <subcellularLocation>
        <location evidence="1">Membrane</location>
        <topology evidence="1">Single-pass membrane protein</topology>
    </subcellularLocation>
</comment>
<keyword evidence="5" id="KW-0677">Repeat</keyword>
<evidence type="ECO:0000256" key="6">
    <source>
        <dbReference type="ARBA" id="ARBA00022989"/>
    </source>
</evidence>
<dbReference type="PROSITE" id="PS01180">
    <property type="entry name" value="CUB"/>
    <property type="match status" value="2"/>
</dbReference>
<keyword evidence="4" id="KW-0812">Transmembrane</keyword>
<comment type="similarity">
    <text evidence="2">Belongs to the LDLR family.</text>
</comment>
<dbReference type="Gene3D" id="2.60.120.290">
    <property type="entry name" value="Spermadhesin, CUB domain"/>
    <property type="match status" value="2"/>
</dbReference>
<dbReference type="Pfam" id="PF00057">
    <property type="entry name" value="Ldl_recept_a"/>
    <property type="match status" value="1"/>
</dbReference>
<dbReference type="GO" id="GO:0005886">
    <property type="term" value="C:plasma membrane"/>
    <property type="evidence" value="ECO:0007669"/>
    <property type="project" value="TreeGrafter"/>
</dbReference>
<evidence type="ECO:0000259" key="15">
    <source>
        <dbReference type="PROSITE" id="PS01180"/>
    </source>
</evidence>
<comment type="caution">
    <text evidence="12">Lacks conserved residue(s) required for the propagation of feature annotation.</text>
</comment>
<dbReference type="InterPro" id="IPR002172">
    <property type="entry name" value="LDrepeatLR_classA_rpt"/>
</dbReference>
<feature type="region of interest" description="Disordered" evidence="13">
    <location>
        <begin position="444"/>
        <end position="535"/>
    </location>
</feature>
<evidence type="ECO:0000313" key="17">
    <source>
        <dbReference type="Proteomes" id="UP000694393"/>
    </source>
</evidence>
<dbReference type="InterPro" id="IPR000859">
    <property type="entry name" value="CUB_dom"/>
</dbReference>
<feature type="signal peptide" evidence="14">
    <location>
        <begin position="1"/>
        <end position="21"/>
    </location>
</feature>
<feature type="disulfide bond" evidence="12">
    <location>
        <begin position="320"/>
        <end position="335"/>
    </location>
</feature>
<evidence type="ECO:0000256" key="10">
    <source>
        <dbReference type="ARBA" id="ARBA00037878"/>
    </source>
</evidence>
<keyword evidence="3" id="KW-0254">Endocytosis</keyword>
<keyword evidence="7" id="KW-0472">Membrane</keyword>
<evidence type="ECO:0000256" key="8">
    <source>
        <dbReference type="ARBA" id="ARBA00023157"/>
    </source>
</evidence>
<dbReference type="Gene3D" id="4.10.400.10">
    <property type="entry name" value="Low-density Lipoprotein Receptor"/>
    <property type="match status" value="2"/>
</dbReference>
<keyword evidence="6" id="KW-1133">Transmembrane helix</keyword>
<dbReference type="GO" id="GO:0006897">
    <property type="term" value="P:endocytosis"/>
    <property type="evidence" value="ECO:0007669"/>
    <property type="project" value="UniProtKB-KW"/>
</dbReference>
<reference evidence="16" key="2">
    <citation type="submission" date="2025-09" db="UniProtKB">
        <authorList>
            <consortium name="Ensembl"/>
        </authorList>
    </citation>
    <scope>IDENTIFICATION</scope>
</reference>
<keyword evidence="17" id="KW-1185">Reference proteome</keyword>
<feature type="domain" description="CUB" evidence="15">
    <location>
        <begin position="29"/>
        <end position="135"/>
    </location>
</feature>
<dbReference type="PRINTS" id="PR00261">
    <property type="entry name" value="LDLRECEPTOR"/>
</dbReference>
<organism evidence="16 17">
    <name type="scientific">Pelusios castaneus</name>
    <name type="common">West African mud turtle</name>
    <dbReference type="NCBI Taxonomy" id="367368"/>
    <lineage>
        <taxon>Eukaryota</taxon>
        <taxon>Metazoa</taxon>
        <taxon>Chordata</taxon>
        <taxon>Craniata</taxon>
        <taxon>Vertebrata</taxon>
        <taxon>Euteleostomi</taxon>
        <taxon>Archelosauria</taxon>
        <taxon>Testudinata</taxon>
        <taxon>Testudines</taxon>
        <taxon>Pleurodira</taxon>
        <taxon>Pelomedusidae</taxon>
        <taxon>Pelusios</taxon>
    </lineage>
</organism>
<feature type="chain" id="PRO_5034556006" evidence="14">
    <location>
        <begin position="22"/>
        <end position="535"/>
    </location>
</feature>
<proteinExistence type="inferred from homology"/>
<feature type="disulfide bond" evidence="12">
    <location>
        <begin position="338"/>
        <end position="350"/>
    </location>
</feature>
<evidence type="ECO:0000256" key="14">
    <source>
        <dbReference type="SAM" id="SignalP"/>
    </source>
</evidence>
<dbReference type="FunFam" id="4.10.400.10:FF:000050">
    <property type="entry name" value="low-density lipoprotein receptor-related protein 10"/>
    <property type="match status" value="1"/>
</dbReference>
<dbReference type="InterPro" id="IPR035914">
    <property type="entry name" value="Sperma_CUB_dom_sf"/>
</dbReference>
<evidence type="ECO:0000256" key="11">
    <source>
        <dbReference type="PROSITE-ProRule" id="PRU00059"/>
    </source>
</evidence>
<evidence type="ECO:0000256" key="12">
    <source>
        <dbReference type="PROSITE-ProRule" id="PRU00124"/>
    </source>
</evidence>
<evidence type="ECO:0000256" key="9">
    <source>
        <dbReference type="ARBA" id="ARBA00023176"/>
    </source>
</evidence>
<sequence length="535" mass="57163">MSPLGVAWILLLGHIWEAAPATERDWAACHAPPELRGERQGVINSPPARHGHSMTGRCTWIILVDPEDVVTIRFDRFQLLCGAATLHIWVPPHPPQVLCGSRLPAPLRYRGANITLIYRHGWATTDTFQLHYNTGPLPSPSPPSCNLTLNGFYGVFSPPGWPGGPPGIPIHCRWALDPHDSLPLTVLFTTLDLGPGDVLEVYAGTLALSMEPRLLRRLDAASNGQPLTVDSPSSRAWVAWWGRSGRGFNATYHVRGFCVPWHRPCGGSEGNRCYSEEERCDGIWHCPDGADEEGCPACPGDAYPCGAGGRGPCYAAAERCNYQTLCSDGADERGCWRCQPGTFRCGDGRCVYEAWRCDGQPDCADGSDEAACPYVPPPQSGGCCCCWQPGLWPPAGRRPGLRLPAPRCPQTRVQPLHPPVPWGCPACAAGGTAILRAAHCSGAHPAPRGLPHRRPRTGITAGESTISNPSPSPGARRGKPPPPPPPSSPAPPAAPPTSLGSAASPHPHNPCPCHPSSPTHTGHLQPGGERGGWWT</sequence>
<dbReference type="GO" id="GO:0005905">
    <property type="term" value="C:clathrin-coated pit"/>
    <property type="evidence" value="ECO:0007669"/>
    <property type="project" value="UniProtKB-KW"/>
</dbReference>
<keyword evidence="14" id="KW-0732">Signal</keyword>
<dbReference type="Ensembl" id="ENSPCET00000010072.1">
    <property type="protein sequence ID" value="ENSPCEP00000009740.1"/>
    <property type="gene ID" value="ENSPCEG00000007746.1"/>
</dbReference>
<feature type="compositionally biased region" description="Low complexity" evidence="13">
    <location>
        <begin position="496"/>
        <end position="506"/>
    </location>
</feature>
<feature type="compositionally biased region" description="Pro residues" evidence="13">
    <location>
        <begin position="480"/>
        <end position="495"/>
    </location>
</feature>
<evidence type="ECO:0000256" key="13">
    <source>
        <dbReference type="SAM" id="MobiDB-lite"/>
    </source>
</evidence>
<evidence type="ECO:0000256" key="4">
    <source>
        <dbReference type="ARBA" id="ARBA00022692"/>
    </source>
</evidence>
<dbReference type="PROSITE" id="PS01209">
    <property type="entry name" value="LDLRA_1"/>
    <property type="match status" value="1"/>
</dbReference>
<dbReference type="SUPFAM" id="SSF57424">
    <property type="entry name" value="LDL receptor-like module"/>
    <property type="match status" value="2"/>
</dbReference>
<protein>
    <submittedName>
        <fullName evidence="16">LDL receptor related protein 10</fullName>
    </submittedName>
</protein>
<feature type="disulfide bond" evidence="12">
    <location>
        <begin position="345"/>
        <end position="363"/>
    </location>
</feature>
<feature type="disulfide bond" evidence="11">
    <location>
        <begin position="145"/>
        <end position="172"/>
    </location>
</feature>
<feature type="domain" description="CUB" evidence="15">
    <location>
        <begin position="145"/>
        <end position="255"/>
    </location>
</feature>
<dbReference type="CDD" id="cd00041">
    <property type="entry name" value="CUB"/>
    <property type="match status" value="1"/>
</dbReference>
<dbReference type="PROSITE" id="PS50068">
    <property type="entry name" value="LDLRA_2"/>
    <property type="match status" value="3"/>
</dbReference>
<dbReference type="InterPro" id="IPR050685">
    <property type="entry name" value="LDLR"/>
</dbReference>
<evidence type="ECO:0000313" key="16">
    <source>
        <dbReference type="Ensembl" id="ENSPCEP00000009740.1"/>
    </source>
</evidence>
<evidence type="ECO:0000256" key="5">
    <source>
        <dbReference type="ARBA" id="ARBA00022737"/>
    </source>
</evidence>
<dbReference type="CDD" id="cd00112">
    <property type="entry name" value="LDLa"/>
    <property type="match status" value="2"/>
</dbReference>
<dbReference type="PANTHER" id="PTHR24270:SF17">
    <property type="entry name" value="LOW-DENSITY LIPOPROTEIN RECEPTOR-RELATED PROTEIN 10"/>
    <property type="match status" value="1"/>
</dbReference>
<keyword evidence="8 12" id="KW-1015">Disulfide bond</keyword>
<evidence type="ECO:0000256" key="2">
    <source>
        <dbReference type="ARBA" id="ARBA00009939"/>
    </source>
</evidence>
<reference evidence="16" key="1">
    <citation type="submission" date="2025-08" db="UniProtKB">
        <authorList>
            <consortium name="Ensembl"/>
        </authorList>
    </citation>
    <scope>IDENTIFICATION</scope>
</reference>
<accession>A0A8C8RT97</accession>
<keyword evidence="9" id="KW-0168">Coated pit</keyword>
<evidence type="ECO:0000256" key="1">
    <source>
        <dbReference type="ARBA" id="ARBA00004167"/>
    </source>
</evidence>
<dbReference type="SMART" id="SM00192">
    <property type="entry name" value="LDLa"/>
    <property type="match status" value="3"/>
</dbReference>
<name>A0A8C8RT97_9SAUR</name>